<name>A0ACB7VNZ4_DIOAL</name>
<gene>
    <name evidence="1" type="ORF">IHE45_07G003400</name>
</gene>
<accession>A0ACB7VNZ4</accession>
<protein>
    <submittedName>
        <fullName evidence="1">TPR-like protein</fullName>
    </submittedName>
</protein>
<organism evidence="1 2">
    <name type="scientific">Dioscorea alata</name>
    <name type="common">Purple yam</name>
    <dbReference type="NCBI Taxonomy" id="55571"/>
    <lineage>
        <taxon>Eukaryota</taxon>
        <taxon>Viridiplantae</taxon>
        <taxon>Streptophyta</taxon>
        <taxon>Embryophyta</taxon>
        <taxon>Tracheophyta</taxon>
        <taxon>Spermatophyta</taxon>
        <taxon>Magnoliopsida</taxon>
        <taxon>Liliopsida</taxon>
        <taxon>Dioscoreales</taxon>
        <taxon>Dioscoreaceae</taxon>
        <taxon>Dioscorea</taxon>
    </lineage>
</organism>
<proteinExistence type="predicted"/>
<reference evidence="2" key="1">
    <citation type="journal article" date="2022" name="Nat. Commun.">
        <title>Chromosome evolution and the genetic basis of agronomically important traits in greater yam.</title>
        <authorList>
            <person name="Bredeson J.V."/>
            <person name="Lyons J.B."/>
            <person name="Oniyinde I.O."/>
            <person name="Okereke N.R."/>
            <person name="Kolade O."/>
            <person name="Nnabue I."/>
            <person name="Nwadili C.O."/>
            <person name="Hribova E."/>
            <person name="Parker M."/>
            <person name="Nwogha J."/>
            <person name="Shu S."/>
            <person name="Carlson J."/>
            <person name="Kariba R."/>
            <person name="Muthemba S."/>
            <person name="Knop K."/>
            <person name="Barton G.J."/>
            <person name="Sherwood A.V."/>
            <person name="Lopez-Montes A."/>
            <person name="Asiedu R."/>
            <person name="Jamnadass R."/>
            <person name="Muchugi A."/>
            <person name="Goodstein D."/>
            <person name="Egesi C.N."/>
            <person name="Featherston J."/>
            <person name="Asfaw A."/>
            <person name="Simpson G.G."/>
            <person name="Dolezel J."/>
            <person name="Hendre P.S."/>
            <person name="Van Deynze A."/>
            <person name="Kumar P.L."/>
            <person name="Obidiegwu J.E."/>
            <person name="Bhattacharjee R."/>
            <person name="Rokhsar D.S."/>
        </authorList>
    </citation>
    <scope>NUCLEOTIDE SEQUENCE [LARGE SCALE GENOMIC DNA]</scope>
    <source>
        <strain evidence="2">cv. TDa95/00328</strain>
    </source>
</reference>
<dbReference type="EMBL" id="CM037017">
    <property type="protein sequence ID" value="KAH7676260.1"/>
    <property type="molecule type" value="Genomic_DNA"/>
</dbReference>
<evidence type="ECO:0000313" key="2">
    <source>
        <dbReference type="Proteomes" id="UP000827976"/>
    </source>
</evidence>
<evidence type="ECO:0000313" key="1">
    <source>
        <dbReference type="EMBL" id="KAH7676260.1"/>
    </source>
</evidence>
<comment type="caution">
    <text evidence="1">The sequence shown here is derived from an EMBL/GenBank/DDBJ whole genome shotgun (WGS) entry which is preliminary data.</text>
</comment>
<keyword evidence="2" id="KW-1185">Reference proteome</keyword>
<dbReference type="Proteomes" id="UP000827976">
    <property type="component" value="Chromosome 7"/>
</dbReference>
<sequence length="564" mass="63165">MRTTLVSRAISQRQATQIHAYLTTTNQLQNPFLHTQLINIYTRCDLFSQAILVFKSINEHSNIITWTSLITHLSHNHQPLHAIQLLIQLFGSKFSLRPNHFTLSAVLPACAQTGSVAHGEQVHVLARKLGLECDVFVASALLDMYAKCGDMDSSRKVFDEMPLRNLVSWNSLIVGFTRNRRCDMAMEMFKEMHAECSSFCFGEVSVSSVLSACAGGGLSFGRGVHGSVVKVGMESLVYVNNSLIDMYGKCGCFQDAVEVFDRMRERDVVTWNVLMMGLVHSDRMEEACKYFWAMRRDGIVPDEASFSTALHACANMAAWCHGAAVHSQIIKAGFESNQCVASSLITMYAKCGCLIDAHRVFEVSREYVNVVSWTAIIAAFQQHGQGDIVIRLFDEMLERGIEPDYITYVCVLSACSHNGLIEQGFKYFDSMSRVHGMAPGNEHYACMVDMLGRAGRLDEAKQFIDRMPVKPDVSVWGALLGACRNCRDLEMGREVAQRLFEIEPDNPGNYVLLANMYALHGRSEEAKGVRRLMKINRVRKETGCSWIDIKNKSIVFTAHDQSIT</sequence>